<gene>
    <name evidence="2" type="ORF">PPG34_09185</name>
</gene>
<evidence type="ECO:0000313" key="2">
    <source>
        <dbReference type="EMBL" id="MDT7042527.1"/>
    </source>
</evidence>
<protein>
    <submittedName>
        <fullName evidence="2">DUF427 domain-containing protein</fullName>
    </submittedName>
</protein>
<dbReference type="InterPro" id="IPR007361">
    <property type="entry name" value="DUF427"/>
</dbReference>
<organism evidence="2 3">
    <name type="scientific">Candidatus Nitronereus thalassa</name>
    <dbReference type="NCBI Taxonomy" id="3020898"/>
    <lineage>
        <taxon>Bacteria</taxon>
        <taxon>Pseudomonadati</taxon>
        <taxon>Nitrospirota</taxon>
        <taxon>Nitrospiria</taxon>
        <taxon>Nitrospirales</taxon>
        <taxon>Nitrospiraceae</taxon>
        <taxon>Candidatus Nitronereus</taxon>
    </lineage>
</organism>
<dbReference type="EMBL" id="JAQOUE010000001">
    <property type="protein sequence ID" value="MDT7042527.1"/>
    <property type="molecule type" value="Genomic_DNA"/>
</dbReference>
<dbReference type="PANTHER" id="PTHR43058:SF1">
    <property type="entry name" value="DUF427 DOMAIN-CONTAINING PROTEIN"/>
    <property type="match status" value="1"/>
</dbReference>
<evidence type="ECO:0000259" key="1">
    <source>
        <dbReference type="Pfam" id="PF04248"/>
    </source>
</evidence>
<feature type="domain" description="DUF427" evidence="1">
    <location>
        <begin position="54"/>
        <end position="144"/>
    </location>
</feature>
<dbReference type="Pfam" id="PF04248">
    <property type="entry name" value="NTP_transf_9"/>
    <property type="match status" value="1"/>
</dbReference>
<sequence length="185" mass="21019">MMEEIPEWVKAAQAKWKYRGLRRPSFAIEPQSGQESVWDYPRPPRIVRDQRHVIVRANGRIIADSQSTYRVLETASPPTFYIPPSDVGNSVLLPRAKSSLCEWKGRAQYWSMKMDGLVLEDVAWSYMNPFPGFEVIAGYIAFYPNRVDCYVNEELAQPQPGGLYGGWVTQDIVGPYKGEPGTGSW</sequence>
<evidence type="ECO:0000313" key="3">
    <source>
        <dbReference type="Proteomes" id="UP001250932"/>
    </source>
</evidence>
<proteinExistence type="predicted"/>
<dbReference type="Proteomes" id="UP001250932">
    <property type="component" value="Unassembled WGS sequence"/>
</dbReference>
<dbReference type="InterPro" id="IPR038694">
    <property type="entry name" value="DUF427_sf"/>
</dbReference>
<reference evidence="2 3" key="1">
    <citation type="journal article" date="2023" name="ISME J.">
        <title>Cultivation and genomic characterization of novel and ubiquitous marine nitrite-oxidizing bacteria from the Nitrospirales.</title>
        <authorList>
            <person name="Mueller A.J."/>
            <person name="Daebeler A."/>
            <person name="Herbold C.W."/>
            <person name="Kirkegaard R.H."/>
            <person name="Daims H."/>
        </authorList>
    </citation>
    <scope>NUCLEOTIDE SEQUENCE [LARGE SCALE GENOMIC DNA]</scope>
    <source>
        <strain evidence="2 3">EB</strain>
    </source>
</reference>
<accession>A0ABU3K837</accession>
<dbReference type="PANTHER" id="PTHR43058">
    <property type="entry name" value="SLR0655 PROTEIN"/>
    <property type="match status" value="1"/>
</dbReference>
<name>A0ABU3K837_9BACT</name>
<dbReference type="RefSeq" id="WP_313832943.1">
    <property type="nucleotide sequence ID" value="NZ_JAQOUE010000001.1"/>
</dbReference>
<dbReference type="Gene3D" id="2.170.150.40">
    <property type="entry name" value="Domain of unknown function (DUF427)"/>
    <property type="match status" value="1"/>
</dbReference>
<keyword evidence="3" id="KW-1185">Reference proteome</keyword>
<comment type="caution">
    <text evidence="2">The sequence shown here is derived from an EMBL/GenBank/DDBJ whole genome shotgun (WGS) entry which is preliminary data.</text>
</comment>